<name>A0A2W5L593_SPHMC</name>
<dbReference type="AlphaFoldDB" id="A0A2W5L593"/>
<dbReference type="GO" id="GO:0016846">
    <property type="term" value="F:carbon-sulfur lyase activity"/>
    <property type="evidence" value="ECO:0007669"/>
    <property type="project" value="InterPro"/>
</dbReference>
<keyword evidence="4" id="KW-0456">Lyase</keyword>
<evidence type="ECO:0000259" key="5">
    <source>
        <dbReference type="PROSITE" id="PS51891"/>
    </source>
</evidence>
<dbReference type="PANTHER" id="PTHR33337">
    <property type="entry name" value="GFA DOMAIN-CONTAINING PROTEIN"/>
    <property type="match status" value="1"/>
</dbReference>
<dbReference type="SUPFAM" id="SSF51316">
    <property type="entry name" value="Mss4-like"/>
    <property type="match status" value="1"/>
</dbReference>
<sequence>MKAQCSCGSLSAEIPDTPEKVTACHCIACQRRTGSVFGVTAAFAADDVTVSGASSIYERPTASGGTMRAHFCPACGTTLYWQSHKFPHLIGVAMGCIADPGYPAPERSVWEESKHHWVDINSAEEHFPQGKHNRG</sequence>
<proteinExistence type="inferred from homology"/>
<evidence type="ECO:0000313" key="7">
    <source>
        <dbReference type="Proteomes" id="UP000248597"/>
    </source>
</evidence>
<gene>
    <name evidence="6" type="ORF">DI569_07940</name>
</gene>
<dbReference type="PROSITE" id="PS51891">
    <property type="entry name" value="CENP_V_GFA"/>
    <property type="match status" value="1"/>
</dbReference>
<evidence type="ECO:0000256" key="2">
    <source>
        <dbReference type="ARBA" id="ARBA00022723"/>
    </source>
</evidence>
<dbReference type="Proteomes" id="UP000248597">
    <property type="component" value="Unassembled WGS sequence"/>
</dbReference>
<dbReference type="GO" id="GO:0046872">
    <property type="term" value="F:metal ion binding"/>
    <property type="evidence" value="ECO:0007669"/>
    <property type="project" value="UniProtKB-KW"/>
</dbReference>
<dbReference type="InterPro" id="IPR011057">
    <property type="entry name" value="Mss4-like_sf"/>
</dbReference>
<evidence type="ECO:0000256" key="1">
    <source>
        <dbReference type="ARBA" id="ARBA00005495"/>
    </source>
</evidence>
<dbReference type="PANTHER" id="PTHR33337:SF40">
    <property type="entry name" value="CENP-V_GFA DOMAIN-CONTAINING PROTEIN-RELATED"/>
    <property type="match status" value="1"/>
</dbReference>
<accession>A0A2W5L593</accession>
<dbReference type="EMBL" id="QFPJ01000013">
    <property type="protein sequence ID" value="PZQ22648.1"/>
    <property type="molecule type" value="Genomic_DNA"/>
</dbReference>
<evidence type="ECO:0000256" key="3">
    <source>
        <dbReference type="ARBA" id="ARBA00022833"/>
    </source>
</evidence>
<comment type="similarity">
    <text evidence="1">Belongs to the Gfa family.</text>
</comment>
<organism evidence="6 7">
    <name type="scientific">Sphingopyxis macrogoltabida</name>
    <name type="common">Sphingomonas macrogoltabidus</name>
    <dbReference type="NCBI Taxonomy" id="33050"/>
    <lineage>
        <taxon>Bacteria</taxon>
        <taxon>Pseudomonadati</taxon>
        <taxon>Pseudomonadota</taxon>
        <taxon>Alphaproteobacteria</taxon>
        <taxon>Sphingomonadales</taxon>
        <taxon>Sphingomonadaceae</taxon>
        <taxon>Sphingopyxis</taxon>
    </lineage>
</organism>
<dbReference type="Pfam" id="PF04828">
    <property type="entry name" value="GFA"/>
    <property type="match status" value="1"/>
</dbReference>
<comment type="caution">
    <text evidence="6">The sequence shown here is derived from an EMBL/GenBank/DDBJ whole genome shotgun (WGS) entry which is preliminary data.</text>
</comment>
<evidence type="ECO:0000256" key="4">
    <source>
        <dbReference type="ARBA" id="ARBA00023239"/>
    </source>
</evidence>
<evidence type="ECO:0000313" key="6">
    <source>
        <dbReference type="EMBL" id="PZQ22648.1"/>
    </source>
</evidence>
<dbReference type="InterPro" id="IPR006913">
    <property type="entry name" value="CENP-V/GFA"/>
</dbReference>
<protein>
    <submittedName>
        <fullName evidence="6">Aldehyde-activating protein</fullName>
    </submittedName>
</protein>
<keyword evidence="3" id="KW-0862">Zinc</keyword>
<reference evidence="6 7" key="1">
    <citation type="submission" date="2017-08" db="EMBL/GenBank/DDBJ databases">
        <title>Infants hospitalized years apart are colonized by the same room-sourced microbial strains.</title>
        <authorList>
            <person name="Brooks B."/>
            <person name="Olm M.R."/>
            <person name="Firek B.A."/>
            <person name="Baker R."/>
            <person name="Thomas B.C."/>
            <person name="Morowitz M.J."/>
            <person name="Banfield J.F."/>
        </authorList>
    </citation>
    <scope>NUCLEOTIDE SEQUENCE [LARGE SCALE GENOMIC DNA]</scope>
    <source>
        <strain evidence="6">S2_005_003_R2_47</strain>
    </source>
</reference>
<keyword evidence="2" id="KW-0479">Metal-binding</keyword>
<dbReference type="Gene3D" id="3.90.1590.10">
    <property type="entry name" value="glutathione-dependent formaldehyde- activating enzyme (gfa)"/>
    <property type="match status" value="1"/>
</dbReference>
<feature type="domain" description="CENP-V/GFA" evidence="5">
    <location>
        <begin position="1"/>
        <end position="111"/>
    </location>
</feature>